<proteinExistence type="predicted"/>
<dbReference type="EMBL" id="CADCTM010000153">
    <property type="protein sequence ID" value="CAA9232688.1"/>
    <property type="molecule type" value="Genomic_DNA"/>
</dbReference>
<protein>
    <submittedName>
        <fullName evidence="1">Uncharacterized protein</fullName>
    </submittedName>
</protein>
<organism evidence="1">
    <name type="scientific">uncultured Coleofasciculus sp</name>
    <dbReference type="NCBI Taxonomy" id="1267456"/>
    <lineage>
        <taxon>Bacteria</taxon>
        <taxon>Bacillati</taxon>
        <taxon>Cyanobacteriota</taxon>
        <taxon>Cyanophyceae</taxon>
        <taxon>Coleofasciculales</taxon>
        <taxon>Coleofasciculaceae</taxon>
        <taxon>Coleofasciculus</taxon>
        <taxon>environmental samples</taxon>
    </lineage>
</organism>
<feature type="non-terminal residue" evidence="1">
    <location>
        <position position="32"/>
    </location>
</feature>
<feature type="non-terminal residue" evidence="1">
    <location>
        <position position="1"/>
    </location>
</feature>
<name>A0A6J4HTS2_9CYAN</name>
<reference evidence="1" key="1">
    <citation type="submission" date="2020-02" db="EMBL/GenBank/DDBJ databases">
        <authorList>
            <person name="Meier V. D."/>
        </authorList>
    </citation>
    <scope>NUCLEOTIDE SEQUENCE</scope>
    <source>
        <strain evidence="1">AVDCRST_MAG92</strain>
    </source>
</reference>
<evidence type="ECO:0000313" key="1">
    <source>
        <dbReference type="EMBL" id="CAA9232688.1"/>
    </source>
</evidence>
<sequence length="32" mass="4057">LYLQTFKRLGFGRRKRLSHFLFLICYRYFSLI</sequence>
<gene>
    <name evidence="1" type="ORF">AVDCRST_MAG92-1109</name>
</gene>
<accession>A0A6J4HTS2</accession>
<dbReference type="AlphaFoldDB" id="A0A6J4HTS2"/>